<organism evidence="1 3">
    <name type="scientific">Enterococcus faecium</name>
    <name type="common">Streptococcus faecium</name>
    <dbReference type="NCBI Taxonomy" id="1352"/>
    <lineage>
        <taxon>Bacteria</taxon>
        <taxon>Bacillati</taxon>
        <taxon>Bacillota</taxon>
        <taxon>Bacilli</taxon>
        <taxon>Lactobacillales</taxon>
        <taxon>Enterococcaceae</taxon>
        <taxon>Enterococcus</taxon>
    </lineage>
</organism>
<dbReference type="Proteomes" id="UP000070452">
    <property type="component" value="Unassembled WGS sequence"/>
</dbReference>
<dbReference type="RefSeq" id="WP_002317512.1">
    <property type="nucleotide sequence ID" value="NZ_AP024837.1"/>
</dbReference>
<dbReference type="EMBL" id="LRHK01000001">
    <property type="protein sequence ID" value="KWX18134.1"/>
    <property type="molecule type" value="Genomic_DNA"/>
</dbReference>
<evidence type="ECO:0000313" key="2">
    <source>
        <dbReference type="EMBL" id="PZM52981.1"/>
    </source>
</evidence>
<name>A0A132P734_ENTFC</name>
<reference evidence="2 4" key="2">
    <citation type="submission" date="2018-05" db="EMBL/GenBank/DDBJ databases">
        <title>Vancomycin-resistant Enterococcus faecium strain from Chelyabinsk, Russia.</title>
        <authorList>
            <person name="Gostev V."/>
            <person name="Goncharov A."/>
            <person name="Kolodzhieva V."/>
            <person name="Suvorov A."/>
            <person name="Sidorenko S."/>
            <person name="Zueva L."/>
        </authorList>
    </citation>
    <scope>NUCLEOTIDE SEQUENCE [LARGE SCALE GENOMIC DNA]</scope>
    <source>
        <strain evidence="2 4">20</strain>
    </source>
</reference>
<dbReference type="Proteomes" id="UP000249070">
    <property type="component" value="Unassembled WGS sequence"/>
</dbReference>
<gene>
    <name evidence="1" type="ORF">AWT83_06490</name>
    <name evidence="2" type="ORF">DKP91_14685</name>
</gene>
<dbReference type="AlphaFoldDB" id="A0A132P734"/>
<evidence type="ECO:0000313" key="1">
    <source>
        <dbReference type="EMBL" id="KWX18134.1"/>
    </source>
</evidence>
<accession>A0A132P734</accession>
<comment type="caution">
    <text evidence="1">The sequence shown here is derived from an EMBL/GenBank/DDBJ whole genome shotgun (WGS) entry which is preliminary data.</text>
</comment>
<reference evidence="1 3" key="1">
    <citation type="submission" date="2016-01" db="EMBL/GenBank/DDBJ databases">
        <title>Molecular Mechanisms for transfer of large genomic segments between Enterococcus faecium strains.</title>
        <authorList>
            <person name="Garcia-Solache M.A."/>
            <person name="Lebreton F."/>
            <person name="Mclaughlin R.E."/>
            <person name="Whiteaker J.D."/>
            <person name="Gilmore M.S."/>
            <person name="Rice L.B."/>
        </authorList>
    </citation>
    <scope>NUCLEOTIDE SEQUENCE [LARGE SCALE GENOMIC DNA]</scope>
    <source>
        <strain evidence="1 3">D344RRF x C68</strain>
    </source>
</reference>
<dbReference type="EMBL" id="QHGU01000139">
    <property type="protein sequence ID" value="PZM52981.1"/>
    <property type="molecule type" value="Genomic_DNA"/>
</dbReference>
<dbReference type="PATRIC" id="fig|1352.770.peg.2417"/>
<protein>
    <submittedName>
        <fullName evidence="1">Uncharacterized protein</fullName>
    </submittedName>
</protein>
<evidence type="ECO:0000313" key="4">
    <source>
        <dbReference type="Proteomes" id="UP000249070"/>
    </source>
</evidence>
<sequence>MFLIWLDLLPQMQAFEHRLPRGCEKAALHQVIRAAKLKQLLMFLTWLDLLPQMQAFEHRLPRGYEKVV</sequence>
<evidence type="ECO:0000313" key="3">
    <source>
        <dbReference type="Proteomes" id="UP000070452"/>
    </source>
</evidence>
<proteinExistence type="predicted"/>